<proteinExistence type="predicted"/>
<organism evidence="3 4">
    <name type="scientific">Paenibacillus sepulcri</name>
    <dbReference type="NCBI Taxonomy" id="359917"/>
    <lineage>
        <taxon>Bacteria</taxon>
        <taxon>Bacillati</taxon>
        <taxon>Bacillota</taxon>
        <taxon>Bacilli</taxon>
        <taxon>Bacillales</taxon>
        <taxon>Paenibacillaceae</taxon>
        <taxon>Paenibacillus</taxon>
    </lineage>
</organism>
<feature type="signal peptide" evidence="1">
    <location>
        <begin position="1"/>
        <end position="28"/>
    </location>
</feature>
<name>A0ABS7CA07_9BACL</name>
<reference evidence="3 4" key="1">
    <citation type="submission" date="2021-07" db="EMBL/GenBank/DDBJ databases">
        <title>Paenibacillus radiodurans sp. nov., isolated from the southeastern edge of Tengger Desert.</title>
        <authorList>
            <person name="Zhang G."/>
        </authorList>
    </citation>
    <scope>NUCLEOTIDE SEQUENCE [LARGE SCALE GENOMIC DNA]</scope>
    <source>
        <strain evidence="3 4">CCM 7311</strain>
    </source>
</reference>
<feature type="chain" id="PRO_5047016552" evidence="1">
    <location>
        <begin position="29"/>
        <end position="79"/>
    </location>
</feature>
<dbReference type="SUPFAM" id="SSF55383">
    <property type="entry name" value="Copper amine oxidase, domain N"/>
    <property type="match status" value="1"/>
</dbReference>
<feature type="non-terminal residue" evidence="3">
    <location>
        <position position="79"/>
    </location>
</feature>
<gene>
    <name evidence="3" type="ORF">K0U00_27435</name>
</gene>
<dbReference type="Proteomes" id="UP001519887">
    <property type="component" value="Unassembled WGS sequence"/>
</dbReference>
<dbReference type="InterPro" id="IPR012854">
    <property type="entry name" value="Cu_amine_oxidase-like_N"/>
</dbReference>
<sequence>MLRKNMIRTGLLTAIAVAPLMQLSPSHAAAAADEAQFQIGKPSYSINSAVHPLAAPPYMKNATTMVPLRAAAEAMKAGV</sequence>
<feature type="domain" description="Copper amine oxidase-like N-terminal" evidence="2">
    <location>
        <begin position="32"/>
        <end position="79"/>
    </location>
</feature>
<comment type="caution">
    <text evidence="3">The sequence shown here is derived from an EMBL/GenBank/DDBJ whole genome shotgun (WGS) entry which is preliminary data.</text>
</comment>
<evidence type="ECO:0000313" key="4">
    <source>
        <dbReference type="Proteomes" id="UP001519887"/>
    </source>
</evidence>
<keyword evidence="4" id="KW-1185">Reference proteome</keyword>
<dbReference type="InterPro" id="IPR036582">
    <property type="entry name" value="Mao_N_sf"/>
</dbReference>
<dbReference type="EMBL" id="JAHZIK010000960">
    <property type="protein sequence ID" value="MBW7457780.1"/>
    <property type="molecule type" value="Genomic_DNA"/>
</dbReference>
<keyword evidence="1" id="KW-0732">Signal</keyword>
<evidence type="ECO:0000259" key="2">
    <source>
        <dbReference type="Pfam" id="PF07833"/>
    </source>
</evidence>
<protein>
    <submittedName>
        <fullName evidence="3">Copper amine oxidase N-terminal domain-containing protein</fullName>
    </submittedName>
</protein>
<dbReference type="Gene3D" id="3.30.457.10">
    <property type="entry name" value="Copper amine oxidase-like, N-terminal domain"/>
    <property type="match status" value="1"/>
</dbReference>
<dbReference type="Pfam" id="PF07833">
    <property type="entry name" value="Cu_amine_oxidN1"/>
    <property type="match status" value="1"/>
</dbReference>
<evidence type="ECO:0000313" key="3">
    <source>
        <dbReference type="EMBL" id="MBW7457780.1"/>
    </source>
</evidence>
<accession>A0ABS7CA07</accession>
<evidence type="ECO:0000256" key="1">
    <source>
        <dbReference type="SAM" id="SignalP"/>
    </source>
</evidence>